<accession>A0A084JIE4</accession>
<dbReference type="AlphaFoldDB" id="A0A084JIE4"/>
<dbReference type="EMBL" id="JPMD01000001">
    <property type="protein sequence ID" value="KEZ88728.1"/>
    <property type="molecule type" value="Genomic_DNA"/>
</dbReference>
<dbReference type="RefSeq" id="WP_035129075.1">
    <property type="nucleotide sequence ID" value="NZ_JPMD01000001.1"/>
</dbReference>
<protein>
    <submittedName>
        <fullName evidence="1">Uncharacterized protein</fullName>
    </submittedName>
</protein>
<dbReference type="Proteomes" id="UP000028542">
    <property type="component" value="Unassembled WGS sequence"/>
</dbReference>
<organism evidence="1 2">
    <name type="scientific">Clostridium sulfidigenes</name>
    <dbReference type="NCBI Taxonomy" id="318464"/>
    <lineage>
        <taxon>Bacteria</taxon>
        <taxon>Bacillati</taxon>
        <taxon>Bacillota</taxon>
        <taxon>Clostridia</taxon>
        <taxon>Eubacteriales</taxon>
        <taxon>Clostridiaceae</taxon>
        <taxon>Clostridium</taxon>
    </lineage>
</organism>
<keyword evidence="2" id="KW-1185">Reference proteome</keyword>
<gene>
    <name evidence="1" type="ORF">IO99_00710</name>
</gene>
<proteinExistence type="predicted"/>
<sequence>MNNSSIFLTGGKGRDKINEFPEFVYFDTSYWNQAIGISNSTYRRECVNFIEECLNNKSIICTSNLVLGEMDHVVGNAFTMNYAKNNNFSIPKFSNGKYNMKALHQNIIDSDREFTRKYEEQLSCVRDTIKKVSVNLDYLANEEFNDLAFKIRKSTNFILGDKDSQHAAICYKNEINNIATVDGDFWSLDNFNVFTVPNNDFKIKSIDRANVYLKFDKNKY</sequence>
<dbReference type="eggNOG" id="ENOG50303CU">
    <property type="taxonomic scope" value="Bacteria"/>
</dbReference>
<reference evidence="1 2" key="1">
    <citation type="submission" date="2014-07" db="EMBL/GenBank/DDBJ databases">
        <title>Draft genome of Clostridium sulfidigenes 113A isolated from sediments associated with methane hydrate from Krishna Godavari basin.</title>
        <authorList>
            <person name="Honkalas V.S."/>
            <person name="Dabir A.P."/>
            <person name="Arora P."/>
            <person name="Dhakephalkar P.K."/>
        </authorList>
    </citation>
    <scope>NUCLEOTIDE SEQUENCE [LARGE SCALE GENOMIC DNA]</scope>
    <source>
        <strain evidence="1 2">113A</strain>
    </source>
</reference>
<evidence type="ECO:0000313" key="1">
    <source>
        <dbReference type="EMBL" id="KEZ88728.1"/>
    </source>
</evidence>
<evidence type="ECO:0000313" key="2">
    <source>
        <dbReference type="Proteomes" id="UP000028542"/>
    </source>
</evidence>
<name>A0A084JIE4_9CLOT</name>
<comment type="caution">
    <text evidence="1">The sequence shown here is derived from an EMBL/GenBank/DDBJ whole genome shotgun (WGS) entry which is preliminary data.</text>
</comment>